<dbReference type="Proteomes" id="UP000596248">
    <property type="component" value="Chromosome"/>
</dbReference>
<gene>
    <name evidence="3" type="ORF">JNE38_18585</name>
</gene>
<sequence length="208" mass="25032">MNSGLPWTEDKERLAEILSREEYAHHDGSQENWLYQLLKPLLEAISRMFELGQLPKGTASTISTVVLVVFVIGLLFFLYWLSSRMVHEQRRRQPFLTKGEKIRTYSDYLREARDFGNRHEWRDGERSLFLALLIYLQRRAWIRVEPWKTNWEYAEEIQLNQPQAEELFRMNARIFEQVWYGKEAVNERGFWERLKHLETFCEEEGLDG</sequence>
<proteinExistence type="predicted"/>
<dbReference type="InterPro" id="IPR025403">
    <property type="entry name" value="TgpA-like_C"/>
</dbReference>
<evidence type="ECO:0000259" key="2">
    <source>
        <dbReference type="Pfam" id="PF13559"/>
    </source>
</evidence>
<name>A0ABX7FHB2_BRECH</name>
<evidence type="ECO:0000313" key="4">
    <source>
        <dbReference type="Proteomes" id="UP000596248"/>
    </source>
</evidence>
<dbReference type="EMBL" id="CP069127">
    <property type="protein sequence ID" value="QRG65608.1"/>
    <property type="molecule type" value="Genomic_DNA"/>
</dbReference>
<reference evidence="3 4" key="1">
    <citation type="submission" date="2021-01" db="EMBL/GenBank/DDBJ databases">
        <title>Identification of strong promoters based on the transcriptome of Brevibacillus choshinensis.</title>
        <authorList>
            <person name="Yao D."/>
            <person name="Zhang K."/>
            <person name="Wu J."/>
        </authorList>
    </citation>
    <scope>NUCLEOTIDE SEQUENCE [LARGE SCALE GENOMIC DNA]</scope>
    <source>
        <strain evidence="3 4">HPD31-SP3</strain>
    </source>
</reference>
<dbReference type="Pfam" id="PF13559">
    <property type="entry name" value="DUF4129"/>
    <property type="match status" value="1"/>
</dbReference>
<keyword evidence="4" id="KW-1185">Reference proteome</keyword>
<evidence type="ECO:0000256" key="1">
    <source>
        <dbReference type="SAM" id="Phobius"/>
    </source>
</evidence>
<organism evidence="3 4">
    <name type="scientific">Brevibacillus choshinensis</name>
    <dbReference type="NCBI Taxonomy" id="54911"/>
    <lineage>
        <taxon>Bacteria</taxon>
        <taxon>Bacillati</taxon>
        <taxon>Bacillota</taxon>
        <taxon>Bacilli</taxon>
        <taxon>Bacillales</taxon>
        <taxon>Paenibacillaceae</taxon>
        <taxon>Brevibacillus</taxon>
    </lineage>
</organism>
<keyword evidence="1" id="KW-0812">Transmembrane</keyword>
<protein>
    <submittedName>
        <fullName evidence="3">DUF4129 domain-containing protein</fullName>
    </submittedName>
</protein>
<dbReference type="RefSeq" id="WP_203255117.1">
    <property type="nucleotide sequence ID" value="NZ_CP069127.1"/>
</dbReference>
<accession>A0ABX7FHB2</accession>
<keyword evidence="1" id="KW-1133">Transmembrane helix</keyword>
<evidence type="ECO:0000313" key="3">
    <source>
        <dbReference type="EMBL" id="QRG65608.1"/>
    </source>
</evidence>
<keyword evidence="1" id="KW-0472">Membrane</keyword>
<feature type="transmembrane region" description="Helical" evidence="1">
    <location>
        <begin position="58"/>
        <end position="81"/>
    </location>
</feature>
<feature type="domain" description="Protein-glutamine gamma-glutamyltransferase-like C-terminal" evidence="2">
    <location>
        <begin position="129"/>
        <end position="190"/>
    </location>
</feature>